<dbReference type="EMBL" id="CP003191">
    <property type="protein sequence ID" value="AEW22258.1"/>
    <property type="molecule type" value="Genomic_DNA"/>
</dbReference>
<keyword evidence="1" id="KW-1133">Transmembrane helix</keyword>
<name>G8UND2_TANFA</name>
<reference evidence="3" key="1">
    <citation type="submission" date="2011-12" db="EMBL/GenBank/DDBJ databases">
        <title>Complete sequence of Tannerella forsythia ATCC 43037.</title>
        <authorList>
            <person name="Dewhirst F."/>
            <person name="Tanner A."/>
            <person name="Izard J."/>
            <person name="Brinkac L."/>
            <person name="Durkin A.S."/>
            <person name="Hostetler J."/>
            <person name="Shetty J."/>
            <person name="Torralba M."/>
            <person name="Gill S."/>
            <person name="Nelson K."/>
        </authorList>
    </citation>
    <scope>NUCLEOTIDE SEQUENCE [LARGE SCALE GENOMIC DNA]</scope>
    <source>
        <strain evidence="3">ATCC 43037 / JCM 10827 / CCUG 33226 / KCTC 5666 / FDC 338</strain>
    </source>
</reference>
<feature type="transmembrane region" description="Helical" evidence="1">
    <location>
        <begin position="38"/>
        <end position="59"/>
    </location>
</feature>
<dbReference type="Proteomes" id="UP000005436">
    <property type="component" value="Chromosome"/>
</dbReference>
<organism evidence="2 3">
    <name type="scientific">Tannerella forsythia (strain ATCC 43037 / JCM 10827 / CCUG 21028 A / KCTC 5666 / FDC 338)</name>
    <name type="common">Bacteroides forsythus</name>
    <dbReference type="NCBI Taxonomy" id="203275"/>
    <lineage>
        <taxon>Bacteria</taxon>
        <taxon>Pseudomonadati</taxon>
        <taxon>Bacteroidota</taxon>
        <taxon>Bacteroidia</taxon>
        <taxon>Bacteroidales</taxon>
        <taxon>Tannerellaceae</taxon>
        <taxon>Tannerella</taxon>
    </lineage>
</organism>
<evidence type="ECO:0000256" key="1">
    <source>
        <dbReference type="SAM" id="Phobius"/>
    </source>
</evidence>
<dbReference type="STRING" id="203275.BFO_2856"/>
<keyword evidence="1" id="KW-0472">Membrane</keyword>
<sequence>MRLIFCKIKGGWNETNYHNQTKTYSYRTFCIFQTYHYWTFYCYNLLVYNNLLVIFLQILTNKYFEPLGKGRVNHSRRKSGGAVNRS</sequence>
<keyword evidence="3" id="KW-1185">Reference proteome</keyword>
<dbReference type="AlphaFoldDB" id="G8UND2"/>
<protein>
    <submittedName>
        <fullName evidence="2">Uncharacterized protein</fullName>
    </submittedName>
</protein>
<accession>G8UND2</accession>
<proteinExistence type="predicted"/>
<evidence type="ECO:0000313" key="2">
    <source>
        <dbReference type="EMBL" id="AEW22258.1"/>
    </source>
</evidence>
<evidence type="ECO:0000313" key="3">
    <source>
        <dbReference type="Proteomes" id="UP000005436"/>
    </source>
</evidence>
<dbReference type="KEGG" id="tfo:BFO_2856"/>
<keyword evidence="1" id="KW-0812">Transmembrane</keyword>
<dbReference type="HOGENOM" id="CLU_2496823_0_0_10"/>
<gene>
    <name evidence="2" type="ordered locus">BFO_2856</name>
</gene>